<gene>
    <name evidence="3" type="ORF">NI17_008970</name>
</gene>
<dbReference type="InterPro" id="IPR002539">
    <property type="entry name" value="MaoC-like_dom"/>
</dbReference>
<evidence type="ECO:0000313" key="4">
    <source>
        <dbReference type="Proteomes" id="UP000265719"/>
    </source>
</evidence>
<dbReference type="Gene3D" id="3.10.129.10">
    <property type="entry name" value="Hotdog Thioesterase"/>
    <property type="match status" value="1"/>
</dbReference>
<evidence type="ECO:0000259" key="2">
    <source>
        <dbReference type="Pfam" id="PF01575"/>
    </source>
</evidence>
<evidence type="ECO:0000256" key="1">
    <source>
        <dbReference type="ARBA" id="ARBA00005254"/>
    </source>
</evidence>
<dbReference type="Proteomes" id="UP000265719">
    <property type="component" value="Chromosome"/>
</dbReference>
<protein>
    <submittedName>
        <fullName evidence="3">Dehydratase</fullName>
    </submittedName>
</protein>
<proteinExistence type="inferred from homology"/>
<evidence type="ECO:0000313" key="3">
    <source>
        <dbReference type="EMBL" id="UOE21249.1"/>
    </source>
</evidence>
<dbReference type="KEGG" id="thao:NI17_008970"/>
<dbReference type="SUPFAM" id="SSF54637">
    <property type="entry name" value="Thioesterase/thiol ester dehydrase-isomerase"/>
    <property type="match status" value="1"/>
</dbReference>
<reference evidence="3" key="1">
    <citation type="submission" date="2020-10" db="EMBL/GenBank/DDBJ databases">
        <title>De novo genome project of the cellulose decomposer Thermobifida halotolerans type strain.</title>
        <authorList>
            <person name="Nagy I."/>
            <person name="Horvath B."/>
            <person name="Kukolya J."/>
            <person name="Nagy I."/>
            <person name="Orsini M."/>
        </authorList>
    </citation>
    <scope>NUCLEOTIDE SEQUENCE</scope>
    <source>
        <strain evidence="3">DSM 44931</strain>
    </source>
</reference>
<dbReference type="Pfam" id="PF01575">
    <property type="entry name" value="MaoC_dehydratas"/>
    <property type="match status" value="1"/>
</dbReference>
<name>A0AA97M099_9ACTN</name>
<dbReference type="EMBL" id="CP063196">
    <property type="protein sequence ID" value="UOE21249.1"/>
    <property type="molecule type" value="Genomic_DNA"/>
</dbReference>
<dbReference type="PANTHER" id="PTHR43664:SF1">
    <property type="entry name" value="BETA-METHYLMALYL-COA DEHYDRATASE"/>
    <property type="match status" value="1"/>
</dbReference>
<dbReference type="InterPro" id="IPR029069">
    <property type="entry name" value="HotDog_dom_sf"/>
</dbReference>
<dbReference type="AlphaFoldDB" id="A0AA97M099"/>
<comment type="similarity">
    <text evidence="1">Belongs to the enoyl-CoA hydratase/isomerase family.</text>
</comment>
<keyword evidence="4" id="KW-1185">Reference proteome</keyword>
<dbReference type="InterPro" id="IPR052342">
    <property type="entry name" value="MCH/BMMD"/>
</dbReference>
<organism evidence="3 4">
    <name type="scientific">Thermobifida halotolerans</name>
    <dbReference type="NCBI Taxonomy" id="483545"/>
    <lineage>
        <taxon>Bacteria</taxon>
        <taxon>Bacillati</taxon>
        <taxon>Actinomycetota</taxon>
        <taxon>Actinomycetes</taxon>
        <taxon>Streptosporangiales</taxon>
        <taxon>Nocardiopsidaceae</taxon>
        <taxon>Thermobifida</taxon>
    </lineage>
</organism>
<feature type="domain" description="MaoC-like" evidence="2">
    <location>
        <begin position="41"/>
        <end position="143"/>
    </location>
</feature>
<dbReference type="PANTHER" id="PTHR43664">
    <property type="entry name" value="MONOAMINE OXIDASE-RELATED"/>
    <property type="match status" value="1"/>
</dbReference>
<sequence>MIGYNVQRQVSIFWPCPTARPRRSPVFDRYYDELAVGDRRAFTGLTITETHVVNFAGVTGDHFGLHMDAEYAKTTPFGQRIAHGLLVLSCGAGLIPLLPGRVIAFLGMEEVRFLAPCFFGDTIHPVMEVLDKRDKTPGGVVTIKEDILNQRDETVISARINIWVGSGPSAEAA</sequence>
<accession>A0AA97M099</accession>